<dbReference type="RefSeq" id="WP_204917024.1">
    <property type="nucleotide sequence ID" value="NZ_BAAAQP010000008.1"/>
</dbReference>
<name>A0ABS2RHL0_9ACTN</name>
<evidence type="ECO:0000313" key="2">
    <source>
        <dbReference type="EMBL" id="MBM7798494.1"/>
    </source>
</evidence>
<proteinExistence type="predicted"/>
<keyword evidence="3" id="KW-1185">Reference proteome</keyword>
<feature type="region of interest" description="Disordered" evidence="1">
    <location>
        <begin position="1"/>
        <end position="24"/>
    </location>
</feature>
<reference evidence="2 3" key="1">
    <citation type="submission" date="2021-01" db="EMBL/GenBank/DDBJ databases">
        <title>Sequencing the genomes of 1000 actinobacteria strains.</title>
        <authorList>
            <person name="Klenk H.-P."/>
        </authorList>
    </citation>
    <scope>NUCLEOTIDE SEQUENCE [LARGE SCALE GENOMIC DNA]</scope>
    <source>
        <strain evidence="2 3">DSM 18662</strain>
    </source>
</reference>
<protein>
    <submittedName>
        <fullName evidence="2">Glycosyltransferase involved in cell wall biosynthesis</fullName>
    </submittedName>
</protein>
<dbReference type="Proteomes" id="UP000704762">
    <property type="component" value="Unassembled WGS sequence"/>
</dbReference>
<dbReference type="Pfam" id="PF13692">
    <property type="entry name" value="Glyco_trans_1_4"/>
    <property type="match status" value="1"/>
</dbReference>
<dbReference type="SUPFAM" id="SSF53756">
    <property type="entry name" value="UDP-Glycosyltransferase/glycogen phosphorylase"/>
    <property type="match status" value="1"/>
</dbReference>
<feature type="compositionally biased region" description="Basic and acidic residues" evidence="1">
    <location>
        <begin position="12"/>
        <end position="23"/>
    </location>
</feature>
<evidence type="ECO:0000256" key="1">
    <source>
        <dbReference type="SAM" id="MobiDB-lite"/>
    </source>
</evidence>
<organism evidence="2 3">
    <name type="scientific">Microlunatus panaciterrae</name>
    <dbReference type="NCBI Taxonomy" id="400768"/>
    <lineage>
        <taxon>Bacteria</taxon>
        <taxon>Bacillati</taxon>
        <taxon>Actinomycetota</taxon>
        <taxon>Actinomycetes</taxon>
        <taxon>Propionibacteriales</taxon>
        <taxon>Propionibacteriaceae</taxon>
        <taxon>Microlunatus</taxon>
    </lineage>
</organism>
<dbReference type="Gene3D" id="3.40.50.2000">
    <property type="entry name" value="Glycogen Phosphorylase B"/>
    <property type="match status" value="1"/>
</dbReference>
<comment type="caution">
    <text evidence="2">The sequence shown here is derived from an EMBL/GenBank/DDBJ whole genome shotgun (WGS) entry which is preliminary data.</text>
</comment>
<sequence>MAEVSTNSLEADDGHGREGRADKSLVGPSGVTVLVYAPFSFNGRGPAESCASIVSGFAESGLRTKIFGGRFRKHISPPVELHPSLSRLKRHVPWRLVADEAMSTLNQDFARALMTADPTRTIAYFWPDPPIELVRIAKDHGIVTVREMINTACATSGPILDAAYARLGIPGSHSVTAEKISVETEELRLHDFLFASNPEVESSLSGVGVRPEQILRTTFGWTPERLAPRGTTTPHSGVRVLFVGTLSVRKGIPELLEAWRASNVDGELVLAGAMTPEVAELVRDHAKSGTIRTPGFVKDVANLFRGADIFAFPTLEEGGPQVTYEAAGCGLPVITTPMGAARLVETGITGMVVDPGSVSQLTEALNVLGSKADLREACGEQARRKADDFTYPRVAAQRASLLIGALRSRRRRQ</sequence>
<accession>A0ABS2RHL0</accession>
<evidence type="ECO:0000313" key="3">
    <source>
        <dbReference type="Proteomes" id="UP000704762"/>
    </source>
</evidence>
<gene>
    <name evidence="2" type="ORF">JOE57_001415</name>
</gene>
<dbReference type="PANTHER" id="PTHR12526">
    <property type="entry name" value="GLYCOSYLTRANSFERASE"/>
    <property type="match status" value="1"/>
</dbReference>
<dbReference type="EMBL" id="JAFBCF010000001">
    <property type="protein sequence ID" value="MBM7798494.1"/>
    <property type="molecule type" value="Genomic_DNA"/>
</dbReference>